<dbReference type="AlphaFoldDB" id="A0AA96Y7N4"/>
<organism evidence="2">
    <name type="scientific">Thermoleptolyngbya oregonensis NK1-22</name>
    <dbReference type="NCBI Taxonomy" id="2547457"/>
    <lineage>
        <taxon>Bacteria</taxon>
        <taxon>Bacillati</taxon>
        <taxon>Cyanobacteriota</taxon>
        <taxon>Cyanophyceae</taxon>
        <taxon>Oculatellales</taxon>
        <taxon>Oculatellaceae</taxon>
        <taxon>Thermoleptolyngbya</taxon>
    </lineage>
</organism>
<feature type="region of interest" description="Disordered" evidence="1">
    <location>
        <begin position="208"/>
        <end position="230"/>
    </location>
</feature>
<dbReference type="Pfam" id="PF19991">
    <property type="entry name" value="HMA_2"/>
    <property type="match status" value="1"/>
</dbReference>
<proteinExistence type="predicted"/>
<evidence type="ECO:0000256" key="1">
    <source>
        <dbReference type="SAM" id="MobiDB-lite"/>
    </source>
</evidence>
<feature type="compositionally biased region" description="Pro residues" evidence="1">
    <location>
        <begin position="107"/>
        <end position="117"/>
    </location>
</feature>
<sequence>MAPSTPDLEYAVVHQTSKRLRIQVPRLRNDEALATTLQSKLGAVKGVAAVRINRAACSVIIHFRDRPSADPVPPQILTLLEEWSRPAPEPTLEQASALLAQRSDPPSSIPTAPPAPQPDRTTDSASSANSANLTNSINTANSADSTNSPPEEQPTVVLPEPLTQRDLAERLGVSSQCITPRRQQPTFKDWSQEQDPEGVAWCYEADSGTFHPLSEHPLSEIESTSQAQQP</sequence>
<dbReference type="KEGG" id="tog:HNI00_05235"/>
<feature type="compositionally biased region" description="Low complexity" evidence="1">
    <location>
        <begin position="123"/>
        <end position="143"/>
    </location>
</feature>
<feature type="region of interest" description="Disordered" evidence="1">
    <location>
        <begin position="100"/>
        <end position="160"/>
    </location>
</feature>
<protein>
    <recommendedName>
        <fullName evidence="3">HMA domain-containing protein</fullName>
    </recommendedName>
</protein>
<evidence type="ECO:0000313" key="2">
    <source>
        <dbReference type="EMBL" id="WOB42623.1"/>
    </source>
</evidence>
<dbReference type="RefSeq" id="WP_316791302.1">
    <property type="nucleotide sequence ID" value="NZ_CP053540.1"/>
</dbReference>
<feature type="compositionally biased region" description="Polar residues" evidence="1">
    <location>
        <begin position="221"/>
        <end position="230"/>
    </location>
</feature>
<accession>A0AA96Y7N4</accession>
<reference evidence="2" key="1">
    <citation type="submission" date="2020-05" db="EMBL/GenBank/DDBJ databases">
        <authorList>
            <person name="Zhu T."/>
            <person name="Keshari N."/>
            <person name="Lu X."/>
        </authorList>
    </citation>
    <scope>NUCLEOTIDE SEQUENCE</scope>
    <source>
        <strain evidence="2">NK1-22</strain>
    </source>
</reference>
<dbReference type="EMBL" id="CP053540">
    <property type="protein sequence ID" value="WOB42623.1"/>
    <property type="molecule type" value="Genomic_DNA"/>
</dbReference>
<feature type="region of interest" description="Disordered" evidence="1">
    <location>
        <begin position="172"/>
        <end position="195"/>
    </location>
</feature>
<evidence type="ECO:0008006" key="3">
    <source>
        <dbReference type="Google" id="ProtNLM"/>
    </source>
</evidence>
<feature type="compositionally biased region" description="Polar residues" evidence="1">
    <location>
        <begin position="173"/>
        <end position="186"/>
    </location>
</feature>
<name>A0AA96Y7N4_9CYAN</name>
<gene>
    <name evidence="2" type="ORF">HNI00_05235</name>
</gene>